<dbReference type="HAMAP" id="MF_02209">
    <property type="entry name" value="MurL"/>
    <property type="match status" value="1"/>
</dbReference>
<keyword evidence="1" id="KW-0131">Cell cycle</keyword>
<keyword evidence="5" id="KW-1185">Reference proteome</keyword>
<feature type="domain" description="MurL N-terminal" evidence="3">
    <location>
        <begin position="41"/>
        <end position="316"/>
    </location>
</feature>
<accession>A0A3S4CDJ5</accession>
<evidence type="ECO:0000259" key="2">
    <source>
        <dbReference type="Pfam" id="PF26298"/>
    </source>
</evidence>
<dbReference type="GO" id="GO:0009252">
    <property type="term" value="P:peptidoglycan biosynthetic process"/>
    <property type="evidence" value="ECO:0007669"/>
    <property type="project" value="UniProtKB-UniRule"/>
</dbReference>
<comment type="pathway">
    <text evidence="1">Cell wall biogenesis; peptidoglycan biosynthesis.</text>
</comment>
<comment type="function">
    <text evidence="1">Cell wall formation. Catalyzes epimerization of the terminal L-glutamate in UDP-N-acetyl-alpha-D-muramoyl-L-alanyl-L-glutamate.</text>
</comment>
<reference evidence="4 5" key="1">
    <citation type="submission" date="2018-12" db="EMBL/GenBank/DDBJ databases">
        <authorList>
            <person name="Criscuolo A."/>
        </authorList>
    </citation>
    <scope>NUCLEOTIDE SEQUENCE [LARGE SCALE GENOMIC DNA]</scope>
    <source>
        <strain evidence="4">ACIP1116281</strain>
    </source>
</reference>
<dbReference type="InterPro" id="IPR058741">
    <property type="entry name" value="MurL_C"/>
</dbReference>
<feature type="domain" description="MurL C-terminal" evidence="2">
    <location>
        <begin position="338"/>
        <end position="448"/>
    </location>
</feature>
<dbReference type="GO" id="GO:0051301">
    <property type="term" value="P:cell division"/>
    <property type="evidence" value="ECO:0007669"/>
    <property type="project" value="UniProtKB-KW"/>
</dbReference>
<dbReference type="EMBL" id="UZWD01000034">
    <property type="protein sequence ID" value="VDS05623.1"/>
    <property type="molecule type" value="Genomic_DNA"/>
</dbReference>
<dbReference type="EC" id="5.1.1.23" evidence="1"/>
<evidence type="ECO:0000313" key="5">
    <source>
        <dbReference type="Proteomes" id="UP000268844"/>
    </source>
</evidence>
<evidence type="ECO:0000256" key="1">
    <source>
        <dbReference type="HAMAP-Rule" id="MF_02209"/>
    </source>
</evidence>
<dbReference type="UniPathway" id="UPA00219"/>
<organism evidence="4 5">
    <name type="scientific">Devosia equisanguinis</name>
    <dbReference type="NCBI Taxonomy" id="2490941"/>
    <lineage>
        <taxon>Bacteria</taxon>
        <taxon>Pseudomonadati</taxon>
        <taxon>Pseudomonadota</taxon>
        <taxon>Alphaproteobacteria</taxon>
        <taxon>Hyphomicrobiales</taxon>
        <taxon>Devosiaceae</taxon>
        <taxon>Devosia</taxon>
    </lineage>
</organism>
<dbReference type="InterPro" id="IPR058740">
    <property type="entry name" value="MurL_N"/>
</dbReference>
<evidence type="ECO:0000259" key="3">
    <source>
        <dbReference type="Pfam" id="PF26299"/>
    </source>
</evidence>
<dbReference type="GO" id="GO:0005737">
    <property type="term" value="C:cytoplasm"/>
    <property type="evidence" value="ECO:0007669"/>
    <property type="project" value="UniProtKB-UniRule"/>
</dbReference>
<comment type="catalytic activity">
    <reaction evidence="1">
        <text>UDP-N-acetyl-alpha-D-muramoyl-L-alanyl-L-glutamate + ATP + H2O = UDP-N-acetyl-alpha-D-muramoyl-L-alanyl-D-glutamate + AMP + diphosphate + H(+)</text>
        <dbReference type="Rhea" id="RHEA:58812"/>
        <dbReference type="ChEBI" id="CHEBI:15377"/>
        <dbReference type="ChEBI" id="CHEBI:15378"/>
        <dbReference type="ChEBI" id="CHEBI:30616"/>
        <dbReference type="ChEBI" id="CHEBI:33019"/>
        <dbReference type="ChEBI" id="CHEBI:83900"/>
        <dbReference type="ChEBI" id="CHEBI:142725"/>
        <dbReference type="ChEBI" id="CHEBI:456215"/>
        <dbReference type="EC" id="5.1.1.23"/>
    </reaction>
</comment>
<dbReference type="Proteomes" id="UP000268844">
    <property type="component" value="Unassembled WGS sequence"/>
</dbReference>
<dbReference type="Pfam" id="PF26299">
    <property type="entry name" value="MurL_N"/>
    <property type="match status" value="1"/>
</dbReference>
<dbReference type="Pfam" id="PF26298">
    <property type="entry name" value="MurL_epimerase_C"/>
    <property type="match status" value="1"/>
</dbReference>
<keyword evidence="1" id="KW-0961">Cell wall biogenesis/degradation</keyword>
<gene>
    <name evidence="1" type="primary">murL</name>
    <name evidence="4" type="ORF">DEVEQU_02765</name>
</gene>
<dbReference type="GO" id="GO:0016855">
    <property type="term" value="F:racemase and epimerase activity, acting on amino acids and derivatives"/>
    <property type="evidence" value="ECO:0007669"/>
    <property type="project" value="UniProtKB-UniRule"/>
</dbReference>
<keyword evidence="1" id="KW-0573">Peptidoglycan synthesis</keyword>
<name>A0A3S4CDJ5_9HYPH</name>
<keyword evidence="1" id="KW-0133">Cell shape</keyword>
<keyword evidence="1" id="KW-0132">Cell division</keyword>
<dbReference type="GO" id="GO:0008360">
    <property type="term" value="P:regulation of cell shape"/>
    <property type="evidence" value="ECO:0007669"/>
    <property type="project" value="UniProtKB-KW"/>
</dbReference>
<proteinExistence type="inferred from homology"/>
<protein>
    <recommendedName>
        <fullName evidence="1">UDP-N-acetyl-alpha-D-muramoyl-L-alanyl-L-glutamate epimerase</fullName>
        <ecNumber evidence="1">5.1.1.23</ecNumber>
    </recommendedName>
    <alternativeName>
        <fullName evidence="1">UDP-MurNAc-L-Ala-L-Glu epimerase</fullName>
    </alternativeName>
</protein>
<evidence type="ECO:0000313" key="4">
    <source>
        <dbReference type="EMBL" id="VDS05623.1"/>
    </source>
</evidence>
<comment type="similarity">
    <text evidence="1">Belongs to the MurL family.</text>
</comment>
<dbReference type="InterPro" id="IPR043689">
    <property type="entry name" value="MurL"/>
</dbReference>
<dbReference type="AlphaFoldDB" id="A0A3S4CDJ5"/>
<sequence>MTYAPMAVMQPTAHNRAAETPLPPHAQITYMERTSSELPVTEFFRIERPSFDPATGQARFFYRLNDLSFTETLQLPMGADAAMAVSPAFAKLLGLTGLVLGVSYFKLRAPFAIEAPEIALTDAERAFVIDVYENGLGEFYARNDLARFGKLSLVAPTDPVARQPALDLPDRTLLPIGGGKDSLVSVDLLTHTGVDFTPFAVNPKGPILTSVAAIGTAPLYVTRTLDPDMIRLGKEPGYYNGHVPSTAINSMIAALCALLYGYSQIVLSNERSASEGNVVFDGRETNHQYSKSLGFELLIADTLANATGGALKYFSLLRPYSEARIASLFTQSTKFDAVFSSCNRNFRLTGNDGPLWCGECPKCHFVFLIFAPFMKKERLLAIFGKNLLDEPKNEHSFRELAGLTGQKPWECVGEILEAAACFYTLTRHADWHEDAVVRAVKADLFAQYGEEKLQLAMAECLTDSRDHHIPPALAAKVAAYAV</sequence>
<keyword evidence="1" id="KW-0413">Isomerase</keyword>
<dbReference type="GO" id="GO:0071555">
    <property type="term" value="P:cell wall organization"/>
    <property type="evidence" value="ECO:0007669"/>
    <property type="project" value="UniProtKB-KW"/>
</dbReference>